<reference evidence="3 4" key="1">
    <citation type="submission" date="2014-04" db="EMBL/GenBank/DDBJ databases">
        <title>Evolutionary Origins and Diversification of the Mycorrhizal Mutualists.</title>
        <authorList>
            <consortium name="DOE Joint Genome Institute"/>
            <consortium name="Mycorrhizal Genomics Consortium"/>
            <person name="Kohler A."/>
            <person name="Kuo A."/>
            <person name="Nagy L.G."/>
            <person name="Floudas D."/>
            <person name="Copeland A."/>
            <person name="Barry K.W."/>
            <person name="Cichocki N."/>
            <person name="Veneault-Fourrey C."/>
            <person name="LaButti K."/>
            <person name="Lindquist E.A."/>
            <person name="Lipzen A."/>
            <person name="Lundell T."/>
            <person name="Morin E."/>
            <person name="Murat C."/>
            <person name="Riley R."/>
            <person name="Ohm R."/>
            <person name="Sun H."/>
            <person name="Tunlid A."/>
            <person name="Henrissat B."/>
            <person name="Grigoriev I.V."/>
            <person name="Hibbett D.S."/>
            <person name="Martin F."/>
        </authorList>
    </citation>
    <scope>NUCLEOTIDE SEQUENCE [LARGE SCALE GENOMIC DNA]</scope>
    <source>
        <strain evidence="3 4">FD-317 M1</strain>
    </source>
</reference>
<dbReference type="EMBL" id="KN834798">
    <property type="protein sequence ID" value="KIK56387.1"/>
    <property type="molecule type" value="Genomic_DNA"/>
</dbReference>
<keyword evidence="4" id="KW-1185">Reference proteome</keyword>
<feature type="signal peptide" evidence="2">
    <location>
        <begin position="1"/>
        <end position="22"/>
    </location>
</feature>
<dbReference type="AlphaFoldDB" id="A0A0D0CEA5"/>
<name>A0A0D0CEA5_9AGAR</name>
<evidence type="ECO:0000313" key="4">
    <source>
        <dbReference type="Proteomes" id="UP000053593"/>
    </source>
</evidence>
<evidence type="ECO:0000256" key="2">
    <source>
        <dbReference type="SAM" id="SignalP"/>
    </source>
</evidence>
<sequence>MRSTSITLLLALLPLFASLISATPVFGIGKKKGDKKDDNKSKASHYIISLYANADCSGQTPYGQIISGYVEGPDQHHLPEGHTLQCVEMVTAWNQPCKFNLLDYTPKAGAPSNGLGFISGWPKGKFPINGEAKGVQITCDPKPAPPQKDDGKKP</sequence>
<dbReference type="HOGENOM" id="CLU_125071_0_0_1"/>
<evidence type="ECO:0000256" key="1">
    <source>
        <dbReference type="SAM" id="MobiDB-lite"/>
    </source>
</evidence>
<feature type="chain" id="PRO_5002208304" evidence="2">
    <location>
        <begin position="23"/>
        <end position="154"/>
    </location>
</feature>
<feature type="region of interest" description="Disordered" evidence="1">
    <location>
        <begin position="135"/>
        <end position="154"/>
    </location>
</feature>
<dbReference type="OrthoDB" id="10455917at2759"/>
<dbReference type="Proteomes" id="UP000053593">
    <property type="component" value="Unassembled WGS sequence"/>
</dbReference>
<evidence type="ECO:0000313" key="3">
    <source>
        <dbReference type="EMBL" id="KIK56387.1"/>
    </source>
</evidence>
<keyword evidence="2" id="KW-0732">Signal</keyword>
<proteinExistence type="predicted"/>
<protein>
    <submittedName>
        <fullName evidence="3">Uncharacterized protein</fullName>
    </submittedName>
</protein>
<accession>A0A0D0CEA5</accession>
<gene>
    <name evidence="3" type="ORF">GYMLUDRAFT_47157</name>
</gene>
<organism evidence="3 4">
    <name type="scientific">Collybiopsis luxurians FD-317 M1</name>
    <dbReference type="NCBI Taxonomy" id="944289"/>
    <lineage>
        <taxon>Eukaryota</taxon>
        <taxon>Fungi</taxon>
        <taxon>Dikarya</taxon>
        <taxon>Basidiomycota</taxon>
        <taxon>Agaricomycotina</taxon>
        <taxon>Agaricomycetes</taxon>
        <taxon>Agaricomycetidae</taxon>
        <taxon>Agaricales</taxon>
        <taxon>Marasmiineae</taxon>
        <taxon>Omphalotaceae</taxon>
        <taxon>Collybiopsis</taxon>
        <taxon>Collybiopsis luxurians</taxon>
    </lineage>
</organism>